<comment type="caution">
    <text evidence="1">The sequence shown here is derived from an EMBL/GenBank/DDBJ whole genome shotgun (WGS) entry which is preliminary data.</text>
</comment>
<protein>
    <submittedName>
        <fullName evidence="1">Unnamed protein product</fullName>
    </submittedName>
</protein>
<evidence type="ECO:0000313" key="2">
    <source>
        <dbReference type="Proteomes" id="UP001165064"/>
    </source>
</evidence>
<dbReference type="Proteomes" id="UP001165064">
    <property type="component" value="Unassembled WGS sequence"/>
</dbReference>
<keyword evidence="2" id="KW-1185">Reference proteome</keyword>
<gene>
    <name evidence="1" type="ORF">Amon02_000903300</name>
</gene>
<dbReference type="EMBL" id="BSXS01008296">
    <property type="protein sequence ID" value="GME92091.1"/>
    <property type="molecule type" value="Genomic_DNA"/>
</dbReference>
<reference evidence="1" key="1">
    <citation type="submission" date="2023-04" db="EMBL/GenBank/DDBJ databases">
        <title>Ambrosiozyma monospora NBRC 10751.</title>
        <authorList>
            <person name="Ichikawa N."/>
            <person name="Sato H."/>
            <person name="Tonouchi N."/>
        </authorList>
    </citation>
    <scope>NUCLEOTIDE SEQUENCE</scope>
    <source>
        <strain evidence="1">NBRC 10751</strain>
    </source>
</reference>
<accession>A0ACB5TNN7</accession>
<name>A0ACB5TNN7_AMBMO</name>
<evidence type="ECO:0000313" key="1">
    <source>
        <dbReference type="EMBL" id="GME92091.1"/>
    </source>
</evidence>
<sequence length="320" mass="35488">MHNTPLPDKIHSPLAGGDVSASQVSKGTATDNKHNPVLDTPLQAEVTKNLKQSEVHQQLISPRPQPTSTVGDVPPIKNTPNPTAKVFLKLGGRVRKVNVKLPTTIANLKVLFTQKFEFTPEGDTYPPFLVQDGNDGVAYELEDVTDITEGCILTVSEQEKKEPIEKQESELDTLKSEIFKMHENLLTKIEQLNKTVSTPPASPATQVPPPSQKIVKAPTKKKESTVDGADIQQLRLQLAKARQQQTVTNRKLTESVNEIIALVQKFQDIGLSPNGAVSDPYMEACKTKVSNDLKEEQDHHLSKSLWLAKRKKSQRQTYRN</sequence>
<proteinExistence type="predicted"/>
<organism evidence="1 2">
    <name type="scientific">Ambrosiozyma monospora</name>
    <name type="common">Yeast</name>
    <name type="synonym">Endomycopsis monosporus</name>
    <dbReference type="NCBI Taxonomy" id="43982"/>
    <lineage>
        <taxon>Eukaryota</taxon>
        <taxon>Fungi</taxon>
        <taxon>Dikarya</taxon>
        <taxon>Ascomycota</taxon>
        <taxon>Saccharomycotina</taxon>
        <taxon>Pichiomycetes</taxon>
        <taxon>Pichiales</taxon>
        <taxon>Pichiaceae</taxon>
        <taxon>Ambrosiozyma</taxon>
    </lineage>
</organism>